<keyword evidence="2" id="KW-1185">Reference proteome</keyword>
<dbReference type="PANTHER" id="PTHR37816">
    <property type="entry name" value="YALI0E33011P"/>
    <property type="match status" value="1"/>
</dbReference>
<dbReference type="InterPro" id="IPR052922">
    <property type="entry name" value="Cytidylate_Kinase-2"/>
</dbReference>
<dbReference type="Pfam" id="PF13238">
    <property type="entry name" value="AAA_18"/>
    <property type="match status" value="1"/>
</dbReference>
<dbReference type="Gene3D" id="3.40.50.300">
    <property type="entry name" value="P-loop containing nucleotide triphosphate hydrolases"/>
    <property type="match status" value="1"/>
</dbReference>
<dbReference type="InterPro" id="IPR027417">
    <property type="entry name" value="P-loop_NTPase"/>
</dbReference>
<dbReference type="NCBIfam" id="NF004861">
    <property type="entry name" value="PRK06217.1"/>
    <property type="match status" value="1"/>
</dbReference>
<reference evidence="1 2" key="1">
    <citation type="submission" date="2024-06" db="EMBL/GenBank/DDBJ databases">
        <title>Complete genome of Phlyctema vagabunda strain 19-DSS-EL-015.</title>
        <authorList>
            <person name="Fiorenzani C."/>
        </authorList>
    </citation>
    <scope>NUCLEOTIDE SEQUENCE [LARGE SCALE GENOMIC DNA]</scope>
    <source>
        <strain evidence="1 2">19-DSS-EL-015</strain>
    </source>
</reference>
<protein>
    <recommendedName>
        <fullName evidence="3">Adenylate kinase</fullName>
    </recommendedName>
</protein>
<sequence length="224" mass="25253">MPTSFSEVQAVQLQSQNPNPVQQYLLENEGVSRIHITGASGSGVSTLGTNLASALSVPVIDVDNYYWFPTDPPFTTKRQIHERISLLKPILMQGQEENGGWILSGSMGTWGGELMEDVEHVIFVDTTNDVRMKRLKQREFKRYGERILEGGDMYEESIKFLEWAAAYEDPGLEEGRSRARHEKWLREVKVPVTRLSGDQEESAVLKEALQALKRDGEKGNITNT</sequence>
<evidence type="ECO:0008006" key="3">
    <source>
        <dbReference type="Google" id="ProtNLM"/>
    </source>
</evidence>
<dbReference type="PANTHER" id="PTHR37816:SF2">
    <property type="entry name" value="DNA TOPOLOGY MODULATION PROTEIN FLAR-RELATED PROTEIN"/>
    <property type="match status" value="1"/>
</dbReference>
<gene>
    <name evidence="1" type="ORF">PVAG01_11475</name>
</gene>
<organism evidence="1 2">
    <name type="scientific">Phlyctema vagabunda</name>
    <dbReference type="NCBI Taxonomy" id="108571"/>
    <lineage>
        <taxon>Eukaryota</taxon>
        <taxon>Fungi</taxon>
        <taxon>Dikarya</taxon>
        <taxon>Ascomycota</taxon>
        <taxon>Pezizomycotina</taxon>
        <taxon>Leotiomycetes</taxon>
        <taxon>Helotiales</taxon>
        <taxon>Dermateaceae</taxon>
        <taxon>Phlyctema</taxon>
    </lineage>
</organism>
<evidence type="ECO:0000313" key="2">
    <source>
        <dbReference type="Proteomes" id="UP001629113"/>
    </source>
</evidence>
<accession>A0ABR4P2F6</accession>
<dbReference type="EMBL" id="JBFCZG010000011">
    <property type="protein sequence ID" value="KAL3417475.1"/>
    <property type="molecule type" value="Genomic_DNA"/>
</dbReference>
<dbReference type="Proteomes" id="UP001629113">
    <property type="component" value="Unassembled WGS sequence"/>
</dbReference>
<evidence type="ECO:0000313" key="1">
    <source>
        <dbReference type="EMBL" id="KAL3417475.1"/>
    </source>
</evidence>
<comment type="caution">
    <text evidence="1">The sequence shown here is derived from an EMBL/GenBank/DDBJ whole genome shotgun (WGS) entry which is preliminary data.</text>
</comment>
<dbReference type="SUPFAM" id="SSF52540">
    <property type="entry name" value="P-loop containing nucleoside triphosphate hydrolases"/>
    <property type="match status" value="1"/>
</dbReference>
<proteinExistence type="predicted"/>
<name>A0ABR4P2F6_9HELO</name>